<gene>
    <name evidence="1" type="primary">G65A3.075</name>
</gene>
<reference evidence="1" key="2">
    <citation type="submission" date="2001-11" db="EMBL/GenBank/DDBJ databases">
        <authorList>
            <person name="German Neurospora genome project"/>
        </authorList>
    </citation>
    <scope>NUCLEOTIDE SEQUENCE</scope>
</reference>
<evidence type="ECO:0000313" key="1">
    <source>
        <dbReference type="EMBL" id="CAD11384.1"/>
    </source>
</evidence>
<reference evidence="1" key="1">
    <citation type="submission" date="2001-02" db="EMBL/GenBank/DDBJ databases">
        <authorList>
            <person name="Schulte U."/>
            <person name="Aign V."/>
            <person name="Hoheisel J."/>
            <person name="Brandt P."/>
            <person name="Fartmann B."/>
            <person name="Holland R."/>
            <person name="Nyakatura G."/>
            <person name="Mewes H.W."/>
            <person name="Mannhaupt G."/>
        </authorList>
    </citation>
    <scope>NUCLEOTIDE SEQUENCE</scope>
</reference>
<sequence length="106" mass="12899">MDGKDNQRKHSTWRDWHKIHTFPKYWHFFELPIQTKYTNEGNWKHLQVHMLLILIVANEGPYLGSRFSTYRTKSRFQNQETIIHGQQADVYREGHDMVEQNRTELN</sequence>
<accession>Q96TX8</accession>
<name>Q96TX8_NEUCS</name>
<protein>
    <submittedName>
        <fullName evidence="1">Uncharacterized protein G65A3.075</fullName>
    </submittedName>
</protein>
<proteinExistence type="predicted"/>
<organism evidence="1">
    <name type="scientific">Neurospora crassa</name>
    <dbReference type="NCBI Taxonomy" id="5141"/>
    <lineage>
        <taxon>Eukaryota</taxon>
        <taxon>Fungi</taxon>
        <taxon>Dikarya</taxon>
        <taxon>Ascomycota</taxon>
        <taxon>Pezizomycotina</taxon>
        <taxon>Sordariomycetes</taxon>
        <taxon>Sordariomycetidae</taxon>
        <taxon>Sordariales</taxon>
        <taxon>Sordariaceae</taxon>
        <taxon>Neurospora</taxon>
    </lineage>
</organism>
<dbReference type="AlphaFoldDB" id="Q96TX8"/>
<dbReference type="EMBL" id="AL513411">
    <property type="protein sequence ID" value="CAD11384.1"/>
    <property type="molecule type" value="Genomic_DNA"/>
</dbReference>